<keyword evidence="5 11" id="KW-0479">Metal-binding</keyword>
<evidence type="ECO:0000256" key="10">
    <source>
        <dbReference type="ARBA" id="ARBA00022977"/>
    </source>
</evidence>
<evidence type="ECO:0000256" key="2">
    <source>
        <dbReference type="ARBA" id="ARBA00001946"/>
    </source>
</evidence>
<comment type="cofactor">
    <cofactor evidence="2 11">
        <name>Mg(2+)</name>
        <dbReference type="ChEBI" id="CHEBI:18420"/>
    </cofactor>
</comment>
<dbReference type="GO" id="GO:0005829">
    <property type="term" value="C:cytosol"/>
    <property type="evidence" value="ECO:0007669"/>
    <property type="project" value="TreeGrafter"/>
</dbReference>
<dbReference type="Proteomes" id="UP000199163">
    <property type="component" value="Unassembled WGS sequence"/>
</dbReference>
<keyword evidence="8 11" id="KW-0067">ATP-binding</keyword>
<accession>A0A1G8FK24</accession>
<dbReference type="PANTHER" id="PTHR20858">
    <property type="entry name" value="PHOSPHOMETHYLPYRIMIDINE KINASE"/>
    <property type="match status" value="1"/>
</dbReference>
<evidence type="ECO:0000256" key="7">
    <source>
        <dbReference type="ARBA" id="ARBA00022777"/>
    </source>
</evidence>
<dbReference type="GO" id="GO:0009228">
    <property type="term" value="P:thiamine biosynthetic process"/>
    <property type="evidence" value="ECO:0007669"/>
    <property type="project" value="UniProtKB-KW"/>
</dbReference>
<keyword evidence="13" id="KW-1185">Reference proteome</keyword>
<dbReference type="GO" id="GO:0005524">
    <property type="term" value="F:ATP binding"/>
    <property type="evidence" value="ECO:0007669"/>
    <property type="project" value="UniProtKB-UniRule"/>
</dbReference>
<dbReference type="NCBIfam" id="TIGR00694">
    <property type="entry name" value="thiM"/>
    <property type="match status" value="1"/>
</dbReference>
<evidence type="ECO:0000256" key="4">
    <source>
        <dbReference type="ARBA" id="ARBA00022679"/>
    </source>
</evidence>
<comment type="similarity">
    <text evidence="11">Belongs to the Thz kinase family.</text>
</comment>
<reference evidence="12 13" key="1">
    <citation type="submission" date="2016-10" db="EMBL/GenBank/DDBJ databases">
        <authorList>
            <person name="de Groot N.N."/>
        </authorList>
    </citation>
    <scope>NUCLEOTIDE SEQUENCE [LARGE SCALE GENOMIC DNA]</scope>
    <source>
        <strain evidence="12 13">DSM 21632</strain>
    </source>
</reference>
<feature type="binding site" evidence="11">
    <location>
        <position position="195"/>
    </location>
    <ligand>
        <name>substrate</name>
    </ligand>
</feature>
<dbReference type="EMBL" id="FNDK01000012">
    <property type="protein sequence ID" value="SDH82399.1"/>
    <property type="molecule type" value="Genomic_DNA"/>
</dbReference>
<keyword evidence="7 11" id="KW-0418">Kinase</keyword>
<comment type="catalytic activity">
    <reaction evidence="1 11">
        <text>5-(2-hydroxyethyl)-4-methylthiazole + ATP = 4-methyl-5-(2-phosphooxyethyl)-thiazole + ADP + H(+)</text>
        <dbReference type="Rhea" id="RHEA:24212"/>
        <dbReference type="ChEBI" id="CHEBI:15378"/>
        <dbReference type="ChEBI" id="CHEBI:17957"/>
        <dbReference type="ChEBI" id="CHEBI:30616"/>
        <dbReference type="ChEBI" id="CHEBI:58296"/>
        <dbReference type="ChEBI" id="CHEBI:456216"/>
        <dbReference type="EC" id="2.7.1.50"/>
    </reaction>
</comment>
<dbReference type="RefSeq" id="WP_091273785.1">
    <property type="nucleotide sequence ID" value="NZ_FNDK01000012.1"/>
</dbReference>
<evidence type="ECO:0000256" key="3">
    <source>
        <dbReference type="ARBA" id="ARBA00004868"/>
    </source>
</evidence>
<dbReference type="SUPFAM" id="SSF53613">
    <property type="entry name" value="Ribokinase-like"/>
    <property type="match status" value="1"/>
</dbReference>
<dbReference type="InterPro" id="IPR029056">
    <property type="entry name" value="Ribokinase-like"/>
</dbReference>
<evidence type="ECO:0000256" key="9">
    <source>
        <dbReference type="ARBA" id="ARBA00022842"/>
    </source>
</evidence>
<feature type="binding site" evidence="11">
    <location>
        <position position="121"/>
    </location>
    <ligand>
        <name>ATP</name>
        <dbReference type="ChEBI" id="CHEBI:30616"/>
    </ligand>
</feature>
<dbReference type="AlphaFoldDB" id="A0A1G8FK24"/>
<proteinExistence type="inferred from homology"/>
<keyword evidence="9 11" id="KW-0460">Magnesium</keyword>
<dbReference type="GO" id="GO:0009229">
    <property type="term" value="P:thiamine diphosphate biosynthetic process"/>
    <property type="evidence" value="ECO:0007669"/>
    <property type="project" value="UniProtKB-UniRule"/>
</dbReference>
<dbReference type="PANTHER" id="PTHR20858:SF17">
    <property type="entry name" value="HYDROXYMETHYLPYRIMIDINE_PHOSPHOMETHYLPYRIMIDINE KINASE THI20-RELATED"/>
    <property type="match status" value="1"/>
</dbReference>
<dbReference type="CDD" id="cd01170">
    <property type="entry name" value="THZ_kinase"/>
    <property type="match status" value="1"/>
</dbReference>
<dbReference type="UniPathway" id="UPA00060">
    <property type="reaction ID" value="UER00139"/>
</dbReference>
<gene>
    <name evidence="11" type="primary">thiM</name>
    <name evidence="12" type="ORF">SAMN05192534_11268</name>
</gene>
<dbReference type="PRINTS" id="PR01099">
    <property type="entry name" value="HYETHTZKNASE"/>
</dbReference>
<evidence type="ECO:0000256" key="1">
    <source>
        <dbReference type="ARBA" id="ARBA00001771"/>
    </source>
</evidence>
<evidence type="ECO:0000256" key="6">
    <source>
        <dbReference type="ARBA" id="ARBA00022741"/>
    </source>
</evidence>
<evidence type="ECO:0000313" key="13">
    <source>
        <dbReference type="Proteomes" id="UP000199163"/>
    </source>
</evidence>
<comment type="pathway">
    <text evidence="3 11">Cofactor biosynthesis; thiamine diphosphate biosynthesis; 4-methyl-5-(2-phosphoethyl)-thiazole from 5-(2-hydroxyethyl)-4-methylthiazole: step 1/1.</text>
</comment>
<comment type="function">
    <text evidence="11">Catalyzes the phosphorylation of the hydroxyl group of 4-methyl-5-beta-hydroxyethylthiazole (THZ).</text>
</comment>
<dbReference type="GO" id="GO:0008902">
    <property type="term" value="F:hydroxymethylpyrimidine kinase activity"/>
    <property type="evidence" value="ECO:0007669"/>
    <property type="project" value="TreeGrafter"/>
</dbReference>
<organism evidence="12 13">
    <name type="scientific">Alteribacillus persepolensis</name>
    <dbReference type="NCBI Taxonomy" id="568899"/>
    <lineage>
        <taxon>Bacteria</taxon>
        <taxon>Bacillati</taxon>
        <taxon>Bacillota</taxon>
        <taxon>Bacilli</taxon>
        <taxon>Bacillales</taxon>
        <taxon>Bacillaceae</taxon>
        <taxon>Alteribacillus</taxon>
    </lineage>
</organism>
<dbReference type="GO" id="GO:0004417">
    <property type="term" value="F:hydroxyethylthiazole kinase activity"/>
    <property type="evidence" value="ECO:0007669"/>
    <property type="project" value="UniProtKB-UniRule"/>
</dbReference>
<dbReference type="EC" id="2.7.1.50" evidence="11"/>
<feature type="binding site" evidence="11">
    <location>
        <position position="45"/>
    </location>
    <ligand>
        <name>substrate</name>
    </ligand>
</feature>
<keyword evidence="4 11" id="KW-0808">Transferase</keyword>
<dbReference type="STRING" id="568899.SAMN05192534_11268"/>
<dbReference type="GO" id="GO:0000287">
    <property type="term" value="F:magnesium ion binding"/>
    <property type="evidence" value="ECO:0007669"/>
    <property type="project" value="UniProtKB-UniRule"/>
</dbReference>
<keyword evidence="10 11" id="KW-0784">Thiamine biosynthesis</keyword>
<evidence type="ECO:0000256" key="5">
    <source>
        <dbReference type="ARBA" id="ARBA00022723"/>
    </source>
</evidence>
<dbReference type="OrthoDB" id="9778146at2"/>
<dbReference type="InterPro" id="IPR000417">
    <property type="entry name" value="Hyethyz_kinase"/>
</dbReference>
<name>A0A1G8FK24_9BACI</name>
<evidence type="ECO:0000256" key="8">
    <source>
        <dbReference type="ARBA" id="ARBA00022840"/>
    </source>
</evidence>
<dbReference type="GO" id="GO:0008972">
    <property type="term" value="F:phosphomethylpyrimidine kinase activity"/>
    <property type="evidence" value="ECO:0007669"/>
    <property type="project" value="TreeGrafter"/>
</dbReference>
<dbReference type="Gene3D" id="3.40.1190.20">
    <property type="match status" value="1"/>
</dbReference>
<evidence type="ECO:0000256" key="11">
    <source>
        <dbReference type="HAMAP-Rule" id="MF_00228"/>
    </source>
</evidence>
<keyword evidence="6 11" id="KW-0547">Nucleotide-binding</keyword>
<evidence type="ECO:0000313" key="12">
    <source>
        <dbReference type="EMBL" id="SDH82399.1"/>
    </source>
</evidence>
<protein>
    <recommendedName>
        <fullName evidence="11">Hydroxyethylthiazole kinase</fullName>
        <ecNumber evidence="11">2.7.1.50</ecNumber>
    </recommendedName>
    <alternativeName>
        <fullName evidence="11">4-methyl-5-beta-hydroxyethylthiazole kinase</fullName>
        <shortName evidence="11">TH kinase</shortName>
        <shortName evidence="11">Thz kinase</shortName>
    </alternativeName>
</protein>
<dbReference type="Pfam" id="PF02110">
    <property type="entry name" value="HK"/>
    <property type="match status" value="1"/>
</dbReference>
<dbReference type="NCBIfam" id="NF006830">
    <property type="entry name" value="PRK09355.1"/>
    <property type="match status" value="1"/>
</dbReference>
<dbReference type="PIRSF" id="PIRSF000513">
    <property type="entry name" value="Thz_kinase"/>
    <property type="match status" value="1"/>
</dbReference>
<dbReference type="HAMAP" id="MF_00228">
    <property type="entry name" value="Thz_kinase"/>
    <property type="match status" value="1"/>
</dbReference>
<sequence length="279" mass="29426">MRSKQASRLLEQVREQKPLVHNITNTVVANFTANGLLAMGASPVMANAEQEADEMAKQADALVLNLGTLNDAQIEAMAKAGRAANEKGIPVVLDPVGAGATIYRTNAAHKLLNELKITLVRGNAAEISAIAGLDSDIRGVDASRGEYNVESIAVYAAKNVQASAIAVTGERDAVADKHDVYTIYNGNSMLSKVTGTGCLASSVIAAFLSVSDKLTEGAASALGYYGIAAQKASAYTNGQGPGTFQIQLLNALYRIDEIDFKQQLHIEREIVNRGGALHE</sequence>
<feature type="binding site" evidence="11">
    <location>
        <position position="168"/>
    </location>
    <ligand>
        <name>ATP</name>
        <dbReference type="ChEBI" id="CHEBI:30616"/>
    </ligand>
</feature>